<keyword evidence="3" id="KW-1185">Reference proteome</keyword>
<gene>
    <name evidence="2" type="ORF">GCM10010470_38850</name>
</gene>
<organism evidence="2 3">
    <name type="scientific">Saccharopolyspora taberi</name>
    <dbReference type="NCBI Taxonomy" id="60895"/>
    <lineage>
        <taxon>Bacteria</taxon>
        <taxon>Bacillati</taxon>
        <taxon>Actinomycetota</taxon>
        <taxon>Actinomycetes</taxon>
        <taxon>Pseudonocardiales</taxon>
        <taxon>Pseudonocardiaceae</taxon>
        <taxon>Saccharopolyspora</taxon>
    </lineage>
</organism>
<feature type="transmembrane region" description="Helical" evidence="1">
    <location>
        <begin position="15"/>
        <end position="36"/>
    </location>
</feature>
<dbReference type="RefSeq" id="WP_344681689.1">
    <property type="nucleotide sequence ID" value="NZ_BAAAUX010000016.1"/>
</dbReference>
<keyword evidence="1" id="KW-1133">Transmembrane helix</keyword>
<comment type="caution">
    <text evidence="2">The sequence shown here is derived from an EMBL/GenBank/DDBJ whole genome shotgun (WGS) entry which is preliminary data.</text>
</comment>
<dbReference type="Proteomes" id="UP001500979">
    <property type="component" value="Unassembled WGS sequence"/>
</dbReference>
<accession>A0ABN3VFI1</accession>
<evidence type="ECO:0000313" key="2">
    <source>
        <dbReference type="EMBL" id="GAA2799987.1"/>
    </source>
</evidence>
<name>A0ABN3VFI1_9PSEU</name>
<dbReference type="EMBL" id="BAAAUX010000016">
    <property type="protein sequence ID" value="GAA2799987.1"/>
    <property type="molecule type" value="Genomic_DNA"/>
</dbReference>
<proteinExistence type="predicted"/>
<evidence type="ECO:0000256" key="1">
    <source>
        <dbReference type="SAM" id="Phobius"/>
    </source>
</evidence>
<reference evidence="2 3" key="1">
    <citation type="journal article" date="2019" name="Int. J. Syst. Evol. Microbiol.">
        <title>The Global Catalogue of Microorganisms (GCM) 10K type strain sequencing project: providing services to taxonomists for standard genome sequencing and annotation.</title>
        <authorList>
            <consortium name="The Broad Institute Genomics Platform"/>
            <consortium name="The Broad Institute Genome Sequencing Center for Infectious Disease"/>
            <person name="Wu L."/>
            <person name="Ma J."/>
        </authorList>
    </citation>
    <scope>NUCLEOTIDE SEQUENCE [LARGE SCALE GENOMIC DNA]</scope>
    <source>
        <strain evidence="2 3">JCM 9383</strain>
    </source>
</reference>
<protein>
    <submittedName>
        <fullName evidence="2">Uncharacterized protein</fullName>
    </submittedName>
</protein>
<sequence>MLFAQGDPTGLAGPLGQAVIAAGLIVVIILAIRFLWERRNRR</sequence>
<evidence type="ECO:0000313" key="3">
    <source>
        <dbReference type="Proteomes" id="UP001500979"/>
    </source>
</evidence>
<keyword evidence="1" id="KW-0472">Membrane</keyword>
<keyword evidence="1" id="KW-0812">Transmembrane</keyword>